<proteinExistence type="predicted"/>
<dbReference type="GO" id="GO:0016740">
    <property type="term" value="F:transferase activity"/>
    <property type="evidence" value="ECO:0007669"/>
    <property type="project" value="UniProtKB-KW"/>
</dbReference>
<dbReference type="SUPFAM" id="SSF53335">
    <property type="entry name" value="S-adenosyl-L-methionine-dependent methyltransferases"/>
    <property type="match status" value="1"/>
</dbReference>
<dbReference type="OrthoDB" id="9811589at2"/>
<dbReference type="AlphaFoldDB" id="A0A5M4B2L7"/>
<keyword evidence="4" id="KW-1185">Reference proteome</keyword>
<evidence type="ECO:0000259" key="2">
    <source>
        <dbReference type="Pfam" id="PF13649"/>
    </source>
</evidence>
<dbReference type="PANTHER" id="PTHR43861">
    <property type="entry name" value="TRANS-ACONITATE 2-METHYLTRANSFERASE-RELATED"/>
    <property type="match status" value="1"/>
</dbReference>
<gene>
    <name evidence="3" type="ORF">PbJCM13498_31870</name>
</gene>
<evidence type="ECO:0000313" key="3">
    <source>
        <dbReference type="EMBL" id="GET34324.1"/>
    </source>
</evidence>
<dbReference type="RefSeq" id="WP_051538877.1">
    <property type="nucleotide sequence ID" value="NZ_BLAX01000001.1"/>
</dbReference>
<dbReference type="Gene3D" id="3.40.50.150">
    <property type="entry name" value="Vaccinia Virus protein VP39"/>
    <property type="match status" value="1"/>
</dbReference>
<accession>A0A5M4B2L7</accession>
<evidence type="ECO:0000256" key="1">
    <source>
        <dbReference type="ARBA" id="ARBA00022679"/>
    </source>
</evidence>
<organism evidence="3 4">
    <name type="scientific">Prolixibacter bellariivorans</name>
    <dbReference type="NCBI Taxonomy" id="314319"/>
    <lineage>
        <taxon>Bacteria</taxon>
        <taxon>Pseudomonadati</taxon>
        <taxon>Bacteroidota</taxon>
        <taxon>Bacteroidia</taxon>
        <taxon>Marinilabiliales</taxon>
        <taxon>Prolixibacteraceae</taxon>
        <taxon>Prolixibacter</taxon>
    </lineage>
</organism>
<reference evidence="3 4" key="1">
    <citation type="submission" date="2019-10" db="EMBL/GenBank/DDBJ databases">
        <title>Prolixibacter strains distinguished by the presence of nitrate reductase genes were adept at nitrate-dependent anaerobic corrosion of metallic iron and carbon steel.</title>
        <authorList>
            <person name="Iino T."/>
            <person name="Shono N."/>
            <person name="Ito K."/>
            <person name="Nakamura R."/>
            <person name="Sueoka K."/>
            <person name="Harayama S."/>
            <person name="Ohkuma M."/>
        </authorList>
    </citation>
    <scope>NUCLEOTIDE SEQUENCE [LARGE SCALE GENOMIC DNA]</scope>
    <source>
        <strain evidence="3 4">JCM 13498</strain>
    </source>
</reference>
<dbReference type="InterPro" id="IPR041698">
    <property type="entry name" value="Methyltransf_25"/>
</dbReference>
<dbReference type="CDD" id="cd02440">
    <property type="entry name" value="AdoMet_MTases"/>
    <property type="match status" value="1"/>
</dbReference>
<keyword evidence="1" id="KW-0808">Transferase</keyword>
<sequence length="280" mass="32048">MKIIDILAKVQKPALYEKGSAVMWTDPYISKQLLEIHLNEEIDLGSRKKSTIQQTVDWMLQQTDKQSLNILDLGCGPGLYAEELAHKGHKVTGVDFSENSIAYAREEAQRKHLDITYLQADYTSLKLEANQFDLVILIYTDFGVLLPEKREKLLNLVYTVLKPGAKFIFDALNDNEPEKKTTPKTWEASAGGFWQPDPYLALSESFLYPEEKVILYQHTIVDEQDKSVVYRFWTHLFSHEDLTGMLSKHDFQSISFHEDVLPGDDPWSGQNVAFCQAMKA</sequence>
<comment type="caution">
    <text evidence="3">The sequence shown here is derived from an EMBL/GenBank/DDBJ whole genome shotgun (WGS) entry which is preliminary data.</text>
</comment>
<dbReference type="EMBL" id="BLAX01000001">
    <property type="protein sequence ID" value="GET34324.1"/>
    <property type="molecule type" value="Genomic_DNA"/>
</dbReference>
<evidence type="ECO:0000313" key="4">
    <source>
        <dbReference type="Proteomes" id="UP000391834"/>
    </source>
</evidence>
<dbReference type="Proteomes" id="UP000391834">
    <property type="component" value="Unassembled WGS sequence"/>
</dbReference>
<dbReference type="InterPro" id="IPR029063">
    <property type="entry name" value="SAM-dependent_MTases_sf"/>
</dbReference>
<protein>
    <recommendedName>
        <fullName evidence="2">Methyltransferase domain-containing protein</fullName>
    </recommendedName>
</protein>
<feature type="domain" description="Methyltransferase" evidence="2">
    <location>
        <begin position="70"/>
        <end position="164"/>
    </location>
</feature>
<dbReference type="Pfam" id="PF13649">
    <property type="entry name" value="Methyltransf_25"/>
    <property type="match status" value="1"/>
</dbReference>
<name>A0A5M4B2L7_9BACT</name>